<dbReference type="AlphaFoldDB" id="A0A1I5TX04"/>
<dbReference type="Proteomes" id="UP000182624">
    <property type="component" value="Unassembled WGS sequence"/>
</dbReference>
<organism evidence="1 2">
    <name type="scientific">Butyrivibrio proteoclasticus</name>
    <dbReference type="NCBI Taxonomy" id="43305"/>
    <lineage>
        <taxon>Bacteria</taxon>
        <taxon>Bacillati</taxon>
        <taxon>Bacillota</taxon>
        <taxon>Clostridia</taxon>
        <taxon>Lachnospirales</taxon>
        <taxon>Lachnospiraceae</taxon>
        <taxon>Butyrivibrio</taxon>
    </lineage>
</organism>
<dbReference type="RefSeq" id="WP_074886918.1">
    <property type="nucleotide sequence ID" value="NZ_FOXO01000010.1"/>
</dbReference>
<gene>
    <name evidence="1" type="ORF">SAMN04487928_11038</name>
</gene>
<proteinExistence type="predicted"/>
<accession>A0A1I5TX04</accession>
<reference evidence="2" key="1">
    <citation type="submission" date="2016-10" db="EMBL/GenBank/DDBJ databases">
        <authorList>
            <person name="Varghese N."/>
            <person name="Submissions S."/>
        </authorList>
    </citation>
    <scope>NUCLEOTIDE SEQUENCE [LARGE SCALE GENOMIC DNA]</scope>
    <source>
        <strain evidence="2">P18</strain>
    </source>
</reference>
<evidence type="ECO:0000313" key="2">
    <source>
        <dbReference type="Proteomes" id="UP000182624"/>
    </source>
</evidence>
<sequence>MSEYFCKYCREEDEDTMEDMIFEEVLNFEVWGDLKVDVHVYSDTKSMVLDINRVNTVVGIRV</sequence>
<evidence type="ECO:0000313" key="1">
    <source>
        <dbReference type="EMBL" id="SFP86846.1"/>
    </source>
</evidence>
<name>A0A1I5TX04_9FIRM</name>
<protein>
    <submittedName>
        <fullName evidence="1">Uncharacterized protein</fullName>
    </submittedName>
</protein>
<keyword evidence="2" id="KW-1185">Reference proteome</keyword>
<dbReference type="EMBL" id="FOXO01000010">
    <property type="protein sequence ID" value="SFP86846.1"/>
    <property type="molecule type" value="Genomic_DNA"/>
</dbReference>